<dbReference type="AlphaFoldDB" id="A0A1B1AIY7"/>
<feature type="domain" description="GP-PDE" evidence="7">
    <location>
        <begin position="8"/>
        <end position="330"/>
    </location>
</feature>
<dbReference type="GO" id="GO:0006629">
    <property type="term" value="P:lipid metabolic process"/>
    <property type="evidence" value="ECO:0007669"/>
    <property type="project" value="InterPro"/>
</dbReference>
<dbReference type="EC" id="3.1.4.46" evidence="2"/>
<dbReference type="GO" id="GO:0006071">
    <property type="term" value="P:glycerol metabolic process"/>
    <property type="evidence" value="ECO:0007669"/>
    <property type="project" value="UniProtKB-KW"/>
</dbReference>
<evidence type="ECO:0000256" key="3">
    <source>
        <dbReference type="ARBA" id="ARBA00022729"/>
    </source>
</evidence>
<dbReference type="GO" id="GO:0042597">
    <property type="term" value="C:periplasmic space"/>
    <property type="evidence" value="ECO:0007669"/>
    <property type="project" value="TreeGrafter"/>
</dbReference>
<dbReference type="FunCoup" id="A0A1B1AIY7">
    <property type="interactions" value="37"/>
</dbReference>
<dbReference type="InParanoid" id="A0A1B1AIY7"/>
<comment type="similarity">
    <text evidence="1">Belongs to the glycerophosphoryl diester phosphodiesterase family.</text>
</comment>
<dbReference type="InterPro" id="IPR017946">
    <property type="entry name" value="PLC-like_Pdiesterase_TIM-brl"/>
</dbReference>
<proteinExistence type="inferred from homology"/>
<evidence type="ECO:0000256" key="5">
    <source>
        <dbReference type="ARBA" id="ARBA00022801"/>
    </source>
</evidence>
<evidence type="ECO:0000313" key="9">
    <source>
        <dbReference type="Proteomes" id="UP000092498"/>
    </source>
</evidence>
<dbReference type="PANTHER" id="PTHR43620">
    <property type="entry name" value="GLYCEROPHOSPHORYL DIESTER PHOSPHODIESTERASE"/>
    <property type="match status" value="1"/>
</dbReference>
<evidence type="ECO:0000256" key="2">
    <source>
        <dbReference type="ARBA" id="ARBA00012247"/>
    </source>
</evidence>
<dbReference type="SUPFAM" id="SSF51695">
    <property type="entry name" value="PLC-like phosphodiesterases"/>
    <property type="match status" value="1"/>
</dbReference>
<protein>
    <recommendedName>
        <fullName evidence="2">glycerophosphodiester phosphodiesterase</fullName>
        <ecNumber evidence="2">3.1.4.46</ecNumber>
    </recommendedName>
</protein>
<gene>
    <name evidence="8" type="ORF">ATE48_11665</name>
</gene>
<dbReference type="Proteomes" id="UP000092498">
    <property type="component" value="Chromosome"/>
</dbReference>
<dbReference type="PANTHER" id="PTHR43620:SF7">
    <property type="entry name" value="GLYCEROPHOSPHODIESTER PHOSPHODIESTERASE GDPD5-RELATED"/>
    <property type="match status" value="1"/>
</dbReference>
<keyword evidence="4" id="KW-0319">Glycerol metabolism</keyword>
<dbReference type="GO" id="GO:0008889">
    <property type="term" value="F:glycerophosphodiester phosphodiesterase activity"/>
    <property type="evidence" value="ECO:0007669"/>
    <property type="project" value="UniProtKB-EC"/>
</dbReference>
<dbReference type="Pfam" id="PF03009">
    <property type="entry name" value="GDPD"/>
    <property type="match status" value="1"/>
</dbReference>
<dbReference type="Gene3D" id="3.20.20.190">
    <property type="entry name" value="Phosphatidylinositol (PI) phosphodiesterase"/>
    <property type="match status" value="1"/>
</dbReference>
<dbReference type="KEGG" id="cbot:ATE48_11665"/>
<dbReference type="STRING" id="1759059.ATE48_11665"/>
<keyword evidence="9" id="KW-1185">Reference proteome</keyword>
<evidence type="ECO:0000256" key="4">
    <source>
        <dbReference type="ARBA" id="ARBA00022798"/>
    </source>
</evidence>
<dbReference type="OrthoDB" id="9795622at2"/>
<accession>A0A1B1AIY7</accession>
<name>A0A1B1AIY7_9PROT</name>
<evidence type="ECO:0000259" key="7">
    <source>
        <dbReference type="PROSITE" id="PS51704"/>
    </source>
</evidence>
<evidence type="ECO:0000313" key="8">
    <source>
        <dbReference type="EMBL" id="ANP46529.1"/>
    </source>
</evidence>
<dbReference type="PROSITE" id="PS51704">
    <property type="entry name" value="GP_PDE"/>
    <property type="match status" value="1"/>
</dbReference>
<organism evidence="8 9">
    <name type="scientific">Candidatus Viadribacter manganicus</name>
    <dbReference type="NCBI Taxonomy" id="1759059"/>
    <lineage>
        <taxon>Bacteria</taxon>
        <taxon>Pseudomonadati</taxon>
        <taxon>Pseudomonadota</taxon>
        <taxon>Alphaproteobacteria</taxon>
        <taxon>Hyphomonadales</taxon>
        <taxon>Hyphomonadaceae</taxon>
        <taxon>Candidatus Viadribacter</taxon>
    </lineage>
</organism>
<keyword evidence="5" id="KW-0378">Hydrolase</keyword>
<sequence length="330" mass="36269">MNETTRRPIVIAHRGASAYRPEHTLAAYEVAIEQGADFIEPDLVMTKDHILVCRHENEISQTTNVSNRPEFAERRKTKTVDGVEALGWWVEDFTLAELKTLRARERIPQLRPANTHYNDQFEVPTFAEALALAKQHGVGIYPELKHPTFLREQGVDPVPAFIAVVGEGGGQSAADIMYVQCFEIGAIRSLAEMSSIRWQCVQLVSADGGPWDQRDTSYADMIAGDGLRRISDYARGIGAEKALIIPRDASNNLGAPTDLVARAHAVNLVVHPWTFRPENFFLPASLRIGATSAEETLRLHGNIAAELRAFYAAGVDGVFSDDPAAAVAAR</sequence>
<keyword evidence="3" id="KW-0732">Signal</keyword>
<evidence type="ECO:0000256" key="6">
    <source>
        <dbReference type="ARBA" id="ARBA00047512"/>
    </source>
</evidence>
<dbReference type="RefSeq" id="WP_066771716.1">
    <property type="nucleotide sequence ID" value="NZ_CP013244.1"/>
</dbReference>
<evidence type="ECO:0000256" key="1">
    <source>
        <dbReference type="ARBA" id="ARBA00007277"/>
    </source>
</evidence>
<comment type="catalytic activity">
    <reaction evidence="6">
        <text>a sn-glycero-3-phosphodiester + H2O = an alcohol + sn-glycerol 3-phosphate + H(+)</text>
        <dbReference type="Rhea" id="RHEA:12969"/>
        <dbReference type="ChEBI" id="CHEBI:15377"/>
        <dbReference type="ChEBI" id="CHEBI:15378"/>
        <dbReference type="ChEBI" id="CHEBI:30879"/>
        <dbReference type="ChEBI" id="CHEBI:57597"/>
        <dbReference type="ChEBI" id="CHEBI:83408"/>
        <dbReference type="EC" id="3.1.4.46"/>
    </reaction>
</comment>
<reference evidence="8 9" key="1">
    <citation type="submission" date="2015-11" db="EMBL/GenBank/DDBJ databases">
        <title>Whole-Genome Sequence of Candidatus Oderbacter manganicum from the National Park Lower Oder Valley, Germany.</title>
        <authorList>
            <person name="Braun B."/>
            <person name="Liere K."/>
            <person name="Szewzyk U."/>
        </authorList>
    </citation>
    <scope>NUCLEOTIDE SEQUENCE [LARGE SCALE GENOMIC DNA]</scope>
    <source>
        <strain evidence="8 9">OTSz_A_272</strain>
    </source>
</reference>
<dbReference type="InterPro" id="IPR030395">
    <property type="entry name" value="GP_PDE_dom"/>
</dbReference>
<dbReference type="EMBL" id="CP013244">
    <property type="protein sequence ID" value="ANP46529.1"/>
    <property type="molecule type" value="Genomic_DNA"/>
</dbReference>